<dbReference type="NCBIfam" id="TIGR00377">
    <property type="entry name" value="ant_ant_sig"/>
    <property type="match status" value="1"/>
</dbReference>
<evidence type="ECO:0000256" key="2">
    <source>
        <dbReference type="RuleBase" id="RU003749"/>
    </source>
</evidence>
<accession>A0A239N509</accession>
<dbReference type="Proteomes" id="UP000198362">
    <property type="component" value="Unassembled WGS sequence"/>
</dbReference>
<evidence type="ECO:0000313" key="5">
    <source>
        <dbReference type="Proteomes" id="UP000198362"/>
    </source>
</evidence>
<dbReference type="Gene3D" id="3.30.750.24">
    <property type="entry name" value="STAS domain"/>
    <property type="match status" value="1"/>
</dbReference>
<dbReference type="PANTHER" id="PTHR33495:SF2">
    <property type="entry name" value="ANTI-SIGMA FACTOR ANTAGONIST TM_1081-RELATED"/>
    <property type="match status" value="1"/>
</dbReference>
<evidence type="ECO:0000313" key="4">
    <source>
        <dbReference type="EMBL" id="SNT50016.1"/>
    </source>
</evidence>
<evidence type="ECO:0000259" key="3">
    <source>
        <dbReference type="PROSITE" id="PS50801"/>
    </source>
</evidence>
<organism evidence="4 5">
    <name type="scientific">Asanoa hainanensis</name>
    <dbReference type="NCBI Taxonomy" id="560556"/>
    <lineage>
        <taxon>Bacteria</taxon>
        <taxon>Bacillati</taxon>
        <taxon>Actinomycetota</taxon>
        <taxon>Actinomycetes</taxon>
        <taxon>Micromonosporales</taxon>
        <taxon>Micromonosporaceae</taxon>
        <taxon>Asanoa</taxon>
    </lineage>
</organism>
<dbReference type="PROSITE" id="PS50801">
    <property type="entry name" value="STAS"/>
    <property type="match status" value="1"/>
</dbReference>
<dbReference type="Pfam" id="PF01740">
    <property type="entry name" value="STAS"/>
    <property type="match status" value="1"/>
</dbReference>
<dbReference type="CDD" id="cd07043">
    <property type="entry name" value="STAS_anti-anti-sigma_factors"/>
    <property type="match status" value="1"/>
</dbReference>
<dbReference type="InterPro" id="IPR002645">
    <property type="entry name" value="STAS_dom"/>
</dbReference>
<dbReference type="PANTHER" id="PTHR33495">
    <property type="entry name" value="ANTI-SIGMA FACTOR ANTAGONIST TM_1081-RELATED-RELATED"/>
    <property type="match status" value="1"/>
</dbReference>
<proteinExistence type="inferred from homology"/>
<comment type="similarity">
    <text evidence="1 2">Belongs to the anti-sigma-factor antagonist family.</text>
</comment>
<reference evidence="4 5" key="1">
    <citation type="submission" date="2017-06" db="EMBL/GenBank/DDBJ databases">
        <authorList>
            <person name="Kim H.J."/>
            <person name="Triplett B.A."/>
        </authorList>
    </citation>
    <scope>NUCLEOTIDE SEQUENCE [LARGE SCALE GENOMIC DNA]</scope>
    <source>
        <strain evidence="4 5">CGMCC 4.5593</strain>
    </source>
</reference>
<feature type="domain" description="STAS" evidence="3">
    <location>
        <begin position="17"/>
        <end position="110"/>
    </location>
</feature>
<evidence type="ECO:0000256" key="1">
    <source>
        <dbReference type="ARBA" id="ARBA00009013"/>
    </source>
</evidence>
<dbReference type="SUPFAM" id="SSF52091">
    <property type="entry name" value="SpoIIaa-like"/>
    <property type="match status" value="1"/>
</dbReference>
<dbReference type="OrthoDB" id="3298352at2"/>
<sequence length="131" mass="14054">MIGSFVMTSGSHEVLELFIERYLDQDTLTVAVAGEVDIDSAWQLDGALQDGVARPGVSVVVADLAGVPFLDSTGIRVLLAGHHRAEECGTSLVVTNVQPVVRRVLEVMAVFTLLTTEHGRVSRDDRPQKAG</sequence>
<keyword evidence="5" id="KW-1185">Reference proteome</keyword>
<dbReference type="AlphaFoldDB" id="A0A239N509"/>
<gene>
    <name evidence="4" type="ORF">SAMN05421812_107271</name>
</gene>
<dbReference type="EMBL" id="FZPH01000007">
    <property type="protein sequence ID" value="SNT50016.1"/>
    <property type="molecule type" value="Genomic_DNA"/>
</dbReference>
<dbReference type="InterPro" id="IPR036513">
    <property type="entry name" value="STAS_dom_sf"/>
</dbReference>
<dbReference type="InterPro" id="IPR003658">
    <property type="entry name" value="Anti-sigma_ant"/>
</dbReference>
<protein>
    <recommendedName>
        <fullName evidence="2">Anti-sigma factor antagonist</fullName>
    </recommendedName>
</protein>
<name>A0A239N509_9ACTN</name>
<dbReference type="GO" id="GO:0043856">
    <property type="term" value="F:anti-sigma factor antagonist activity"/>
    <property type="evidence" value="ECO:0007669"/>
    <property type="project" value="InterPro"/>
</dbReference>
<dbReference type="RefSeq" id="WP_089250892.1">
    <property type="nucleotide sequence ID" value="NZ_FZPH01000007.1"/>
</dbReference>